<protein>
    <submittedName>
        <fullName evidence="1">Uncharacterized protein</fullName>
    </submittedName>
</protein>
<reference evidence="1" key="1">
    <citation type="journal article" date="2020" name="mSystems">
        <title>Genome- and Community-Level Interaction Insights into Carbon Utilization and Element Cycling Functions of Hydrothermarchaeota in Hydrothermal Sediment.</title>
        <authorList>
            <person name="Zhou Z."/>
            <person name="Liu Y."/>
            <person name="Xu W."/>
            <person name="Pan J."/>
            <person name="Luo Z.H."/>
            <person name="Li M."/>
        </authorList>
    </citation>
    <scope>NUCLEOTIDE SEQUENCE [LARGE SCALE GENOMIC DNA]</scope>
    <source>
        <strain evidence="1">SpSt-732</strain>
    </source>
</reference>
<accession>A0A7C4FEZ1</accession>
<evidence type="ECO:0000313" key="1">
    <source>
        <dbReference type="EMBL" id="HGI87223.1"/>
    </source>
</evidence>
<dbReference type="AlphaFoldDB" id="A0A7C4FEZ1"/>
<organism evidence="1">
    <name type="scientific">Ignisphaera aggregans</name>
    <dbReference type="NCBI Taxonomy" id="334771"/>
    <lineage>
        <taxon>Archaea</taxon>
        <taxon>Thermoproteota</taxon>
        <taxon>Thermoprotei</taxon>
        <taxon>Desulfurococcales</taxon>
        <taxon>Desulfurococcaceae</taxon>
        <taxon>Ignisphaera</taxon>
    </lineage>
</organism>
<sequence>MIKRLGIHELGFEGYGIRDVMGLKPLVRVSEGLRVSAYSTLHKHSVKMGLCFEGNTMGFLQS</sequence>
<comment type="caution">
    <text evidence="1">The sequence shown here is derived from an EMBL/GenBank/DDBJ whole genome shotgun (WGS) entry which is preliminary data.</text>
</comment>
<proteinExistence type="predicted"/>
<dbReference type="EMBL" id="DTFF01000019">
    <property type="protein sequence ID" value="HGI87223.1"/>
    <property type="molecule type" value="Genomic_DNA"/>
</dbReference>
<gene>
    <name evidence="1" type="ORF">ENV14_02330</name>
</gene>
<name>A0A7C4FEZ1_9CREN</name>